<sequence>MWTRYSVSIVGTVGVPGNYGGFETLAENLVRFRKEHDLDVELSVYCSSRAFESRPHEYLGAKLRFLPLNANGPQSIPYDVLSLLDAVRRRDDVIVLLGVSGALALPLVRLVSRARILTNIDGIEWKREKWRGLARMILRWSERVAVRWSHVVIADNSAIAEHVRERYRSGCEVIAYGGDHALAVEPVEDQSLDLPKEYALALCRIEPENNVSMILEAFSSMPERNLVFVGNWDKSDFGRDLRAHYHDHANIYMVDPIYDPGRLRWIRDGARAYIHGHSAGGTNPSLVEMMHFGIPVFAHACSFNRYTTEDQARYFESAAGLVAEVRGVDMTRLHEIGERMQEIAQRRYCWDQVGRAYFELVEAVCSKRWRIG</sequence>
<organism evidence="3 4">
    <name type="scientific">Marinobacter daqiaonensis</name>
    <dbReference type="NCBI Taxonomy" id="650891"/>
    <lineage>
        <taxon>Bacteria</taxon>
        <taxon>Pseudomonadati</taxon>
        <taxon>Pseudomonadota</taxon>
        <taxon>Gammaproteobacteria</taxon>
        <taxon>Pseudomonadales</taxon>
        <taxon>Marinobacteraceae</taxon>
        <taxon>Marinobacter</taxon>
    </lineage>
</organism>
<dbReference type="PANTHER" id="PTHR46401">
    <property type="entry name" value="GLYCOSYLTRANSFERASE WBBK-RELATED"/>
    <property type="match status" value="1"/>
</dbReference>
<dbReference type="GO" id="GO:0016757">
    <property type="term" value="F:glycosyltransferase activity"/>
    <property type="evidence" value="ECO:0007669"/>
    <property type="project" value="InterPro"/>
</dbReference>
<keyword evidence="4" id="KW-1185">Reference proteome</keyword>
<name>A0A1I6H9B4_9GAMM</name>
<dbReference type="STRING" id="650891.SAMN05216203_1011"/>
<dbReference type="InterPro" id="IPR001296">
    <property type="entry name" value="Glyco_trans_1"/>
</dbReference>
<evidence type="ECO:0000259" key="2">
    <source>
        <dbReference type="Pfam" id="PF09314"/>
    </source>
</evidence>
<gene>
    <name evidence="3" type="ORF">SAMN05216203_1011</name>
</gene>
<dbReference type="RefSeq" id="WP_092009448.1">
    <property type="nucleotide sequence ID" value="NZ_FOYW01000001.1"/>
</dbReference>
<feature type="domain" description="Glycosyl transferase family 1" evidence="1">
    <location>
        <begin position="193"/>
        <end position="312"/>
    </location>
</feature>
<dbReference type="EMBL" id="FOYW01000001">
    <property type="protein sequence ID" value="SFR50968.1"/>
    <property type="molecule type" value="Genomic_DNA"/>
</dbReference>
<dbReference type="AlphaFoldDB" id="A0A1I6H9B4"/>
<evidence type="ECO:0000313" key="4">
    <source>
        <dbReference type="Proteomes" id="UP000198644"/>
    </source>
</evidence>
<dbReference type="Pfam" id="PF00534">
    <property type="entry name" value="Glycos_transf_1"/>
    <property type="match status" value="1"/>
</dbReference>
<dbReference type="PANTHER" id="PTHR46401:SF8">
    <property type="entry name" value="BLL6006 PROTEIN"/>
    <property type="match status" value="1"/>
</dbReference>
<accession>A0A1I6H9B4</accession>
<keyword evidence="3" id="KW-0808">Transferase</keyword>
<feature type="domain" description="DUF1972" evidence="2">
    <location>
        <begin position="6"/>
        <end position="179"/>
    </location>
</feature>
<dbReference type="OrthoDB" id="9792269at2"/>
<reference evidence="3 4" key="1">
    <citation type="submission" date="2016-10" db="EMBL/GenBank/DDBJ databases">
        <authorList>
            <person name="de Groot N.N."/>
        </authorList>
    </citation>
    <scope>NUCLEOTIDE SEQUENCE [LARGE SCALE GENOMIC DNA]</scope>
    <source>
        <strain evidence="3 4">CGMCC 1.9167</strain>
    </source>
</reference>
<protein>
    <submittedName>
        <fullName evidence="3">Glycosyltransferase involved in cell wall bisynthesis</fullName>
    </submittedName>
</protein>
<evidence type="ECO:0000259" key="1">
    <source>
        <dbReference type="Pfam" id="PF00534"/>
    </source>
</evidence>
<dbReference type="Gene3D" id="3.40.50.2000">
    <property type="entry name" value="Glycogen Phosphorylase B"/>
    <property type="match status" value="2"/>
</dbReference>
<dbReference type="Proteomes" id="UP000198644">
    <property type="component" value="Unassembled WGS sequence"/>
</dbReference>
<dbReference type="InterPro" id="IPR015393">
    <property type="entry name" value="DUF1972"/>
</dbReference>
<dbReference type="SUPFAM" id="SSF53756">
    <property type="entry name" value="UDP-Glycosyltransferase/glycogen phosphorylase"/>
    <property type="match status" value="1"/>
</dbReference>
<proteinExistence type="predicted"/>
<evidence type="ECO:0000313" key="3">
    <source>
        <dbReference type="EMBL" id="SFR50968.1"/>
    </source>
</evidence>
<dbReference type="Pfam" id="PF09314">
    <property type="entry name" value="DUF1972"/>
    <property type="match status" value="1"/>
</dbReference>